<sequence length="622" mass="69956">MDAVDGTAPSALLGTDGPNHRAKPSKACVPCRERKVKCDAPVIGLPCSSCVSRQCSEKCVLSTRKRRRRTVRALPTPKEPPRSSRNGVPAGAGTPDPATASSHSARPDEPIVAHARNYRQCQDSPASLDSRRPHQPQADLQYLDILQDALNTPSSQQHGAPTGTPFSVMHEDGLAFRNQHWNKPPQLDDIDNEFLAKKGVFDLPPQHYLDSLLKAYFDYIYPFGPVIERVDFAQNYRSGKCSLLLLHAMSAAASLFVSDEIISGCGYRDRAAAQASFFMKAKLLHSFHCESDPLTMLQASVILSIVILDHPTDRDYQYWFYNCIRLAMKLDIHNMPITEDDWEDEDIPEGFEFLSPIPRRQKISFIAHCEAAQIFGRCLSALADEQLQDPRELICPLDAWRLALTDKMGTRDPSYGGDIYYFEALASSYRFEFIACRRLRRRRWHGEEDRDANWSEWTKQRLRSAIFELDTIVSRVLTNGTIHKFPISFITTIPALLAMHIESALDPSETEFVRSMAQISISQAMLVLDQLRGIPAIKRAFPVFETILSNKNLDSTLRNSAQQHTPSERNNSLEHEPVSPHAQASPVSAQVDPGHAYFSGDLLGFDFLDQWQIEQLDFTGIC</sequence>
<accession>A0ACC1SLZ3</accession>
<keyword evidence="2" id="KW-1185">Reference proteome</keyword>
<comment type="caution">
    <text evidence="1">The sequence shown here is derived from an EMBL/GenBank/DDBJ whole genome shotgun (WGS) entry which is preliminary data.</text>
</comment>
<proteinExistence type="predicted"/>
<evidence type="ECO:0000313" key="2">
    <source>
        <dbReference type="Proteomes" id="UP001148629"/>
    </source>
</evidence>
<gene>
    <name evidence="1" type="ORF">NM208_g4098</name>
</gene>
<dbReference type="EMBL" id="JANRMS010000294">
    <property type="protein sequence ID" value="KAJ3542440.1"/>
    <property type="molecule type" value="Genomic_DNA"/>
</dbReference>
<dbReference type="Proteomes" id="UP001148629">
    <property type="component" value="Unassembled WGS sequence"/>
</dbReference>
<protein>
    <submittedName>
        <fullName evidence="1">Uncharacterized protein</fullName>
    </submittedName>
</protein>
<name>A0ACC1SLZ3_9HYPO</name>
<organism evidence="1 2">
    <name type="scientific">Fusarium decemcellulare</name>
    <dbReference type="NCBI Taxonomy" id="57161"/>
    <lineage>
        <taxon>Eukaryota</taxon>
        <taxon>Fungi</taxon>
        <taxon>Dikarya</taxon>
        <taxon>Ascomycota</taxon>
        <taxon>Pezizomycotina</taxon>
        <taxon>Sordariomycetes</taxon>
        <taxon>Hypocreomycetidae</taxon>
        <taxon>Hypocreales</taxon>
        <taxon>Nectriaceae</taxon>
        <taxon>Fusarium</taxon>
        <taxon>Fusarium decemcellulare species complex</taxon>
    </lineage>
</organism>
<reference evidence="1" key="1">
    <citation type="submission" date="2022-08" db="EMBL/GenBank/DDBJ databases">
        <title>Genome Sequence of Fusarium decemcellulare.</title>
        <authorList>
            <person name="Buettner E."/>
        </authorList>
    </citation>
    <scope>NUCLEOTIDE SEQUENCE</scope>
    <source>
        <strain evidence="1">Babe19</strain>
    </source>
</reference>
<evidence type="ECO:0000313" key="1">
    <source>
        <dbReference type="EMBL" id="KAJ3542440.1"/>
    </source>
</evidence>